<evidence type="ECO:0000313" key="3">
    <source>
        <dbReference type="EMBL" id="SUQ26273.1"/>
    </source>
</evidence>
<feature type="signal peptide" evidence="1">
    <location>
        <begin position="1"/>
        <end position="21"/>
    </location>
</feature>
<keyword evidence="4" id="KW-1185">Reference proteome</keyword>
<feature type="chain" id="PRO_5043500353" evidence="1">
    <location>
        <begin position="22"/>
        <end position="182"/>
    </location>
</feature>
<organism evidence="3 5">
    <name type="scientific">Vibrio fluvialis</name>
    <dbReference type="NCBI Taxonomy" id="676"/>
    <lineage>
        <taxon>Bacteria</taxon>
        <taxon>Pseudomonadati</taxon>
        <taxon>Pseudomonadota</taxon>
        <taxon>Gammaproteobacteria</taxon>
        <taxon>Vibrionales</taxon>
        <taxon>Vibrionaceae</taxon>
        <taxon>Vibrio</taxon>
    </lineage>
</organism>
<dbReference type="Proteomes" id="UP000254626">
    <property type="component" value="Unassembled WGS sequence"/>
</dbReference>
<dbReference type="RefSeq" id="WP_061055836.1">
    <property type="nucleotide sequence ID" value="NZ_CABLBX010000023.1"/>
</dbReference>
<dbReference type="Proteomes" id="UP000057088">
    <property type="component" value="Chromosome 1"/>
</dbReference>
<evidence type="ECO:0000256" key="1">
    <source>
        <dbReference type="SAM" id="SignalP"/>
    </source>
</evidence>
<dbReference type="EMBL" id="UHIP01000002">
    <property type="protein sequence ID" value="SUQ26273.1"/>
    <property type="molecule type" value="Genomic_DNA"/>
</dbReference>
<name>A0AAX2LVI5_VIBFL</name>
<dbReference type="AlphaFoldDB" id="A0AAX2LVI5"/>
<dbReference type="KEGG" id="vfl:AL536_05545"/>
<dbReference type="GeneID" id="29383455"/>
<dbReference type="EMBL" id="CP014034">
    <property type="protein sequence ID" value="AMF92925.1"/>
    <property type="molecule type" value="Genomic_DNA"/>
</dbReference>
<reference evidence="2" key="2">
    <citation type="submission" date="2018-01" db="EMBL/GenBank/DDBJ databases">
        <title>FDA dAtabase for Regulatory Grade micrObial Sequences (FDA-ARGOS): Supporting development and validation of Infectious Disease Dx tests.</title>
        <authorList>
            <person name="Hoffmann M."/>
            <person name="Allard M."/>
            <person name="Evans P."/>
            <person name="Brown E."/>
            <person name="Tallon L."/>
            <person name="Sadzewicz L."/>
            <person name="Sengamalay N."/>
            <person name="Ott S."/>
            <person name="Godinez A."/>
            <person name="Nagaraj S."/>
            <person name="Vyas G."/>
            <person name="Aluvathingal J."/>
            <person name="Nadendla S."/>
            <person name="Geyer C."/>
            <person name="Sichtig H."/>
        </authorList>
    </citation>
    <scope>NUCLEOTIDE SEQUENCE</scope>
    <source>
        <strain evidence="2">ATCC 33809</strain>
    </source>
</reference>
<protein>
    <submittedName>
        <fullName evidence="3">Uncharacterized protein</fullName>
    </submittedName>
</protein>
<accession>A0AAX2LVI5</accession>
<reference evidence="3 5" key="3">
    <citation type="submission" date="2018-06" db="EMBL/GenBank/DDBJ databases">
        <authorList>
            <consortium name="Pathogen Informatics"/>
            <person name="Doyle S."/>
        </authorList>
    </citation>
    <scope>NUCLEOTIDE SEQUENCE [LARGE SCALE GENOMIC DNA]</scope>
    <source>
        <strain evidence="3 5">NCTC11327</strain>
    </source>
</reference>
<keyword evidence="1" id="KW-0732">Signal</keyword>
<sequence>MNKWRWMSVAVMACWSLTSTAAHPDFLPPYLLGKNVDEAAFAEHSDWIECSEMPSVKKWCSEPFAYYATTVWAQVAFHHDRSNEMVLHADYSMHNWSQLQLGLRKDGFQLQHAQVDQATFDVVQQMQIQSWQATDKALVVFLNQHARAFPKTLIWRHQDAQAKLFTDGSDITLTFTRTVSAP</sequence>
<proteinExistence type="predicted"/>
<gene>
    <name evidence="2" type="ORF">AL536_05545</name>
    <name evidence="3" type="ORF">NCTC11327_03133</name>
</gene>
<evidence type="ECO:0000313" key="5">
    <source>
        <dbReference type="Proteomes" id="UP000254626"/>
    </source>
</evidence>
<evidence type="ECO:0000313" key="4">
    <source>
        <dbReference type="Proteomes" id="UP000057088"/>
    </source>
</evidence>
<reference evidence="4" key="1">
    <citation type="submission" date="2015-12" db="EMBL/GenBank/DDBJ databases">
        <title>FDA dAtabase for Regulatory Grade micrObial Sequences (FDA-ARGOS): Supporting development and validation of Infectious Disease Dx tests.</title>
        <authorList>
            <person name="Hoffmann M."/>
            <person name="Allard M."/>
            <person name="Evans P."/>
            <person name="Brown E."/>
            <person name="Tallon L.J."/>
            <person name="Sadzewicz L."/>
            <person name="Sengamalay N."/>
            <person name="Ott S."/>
            <person name="Godinez A."/>
            <person name="Nagaraj S."/>
            <person name="Vyas G."/>
            <person name="Aluvathingal J."/>
            <person name="Nadendla S."/>
            <person name="Geyer C."/>
            <person name="Sichtig H."/>
        </authorList>
    </citation>
    <scope>NUCLEOTIDE SEQUENCE [LARGE SCALE GENOMIC DNA]</scope>
    <source>
        <strain evidence="4">ATCC 33809</strain>
    </source>
</reference>
<evidence type="ECO:0000313" key="2">
    <source>
        <dbReference type="EMBL" id="AMF92925.1"/>
    </source>
</evidence>